<reference evidence="2 3" key="1">
    <citation type="journal article" date="2008" name="Science">
        <title>The Physcomitrella genome reveals evolutionary insights into the conquest of land by plants.</title>
        <authorList>
            <person name="Rensing S."/>
            <person name="Lang D."/>
            <person name="Zimmer A."/>
            <person name="Terry A."/>
            <person name="Salamov A."/>
            <person name="Shapiro H."/>
            <person name="Nishiyama T."/>
            <person name="Perroud P.-F."/>
            <person name="Lindquist E."/>
            <person name="Kamisugi Y."/>
            <person name="Tanahashi T."/>
            <person name="Sakakibara K."/>
            <person name="Fujita T."/>
            <person name="Oishi K."/>
            <person name="Shin-I T."/>
            <person name="Kuroki Y."/>
            <person name="Toyoda A."/>
            <person name="Suzuki Y."/>
            <person name="Hashimoto A."/>
            <person name="Yamaguchi K."/>
            <person name="Sugano A."/>
            <person name="Kohara Y."/>
            <person name="Fujiyama A."/>
            <person name="Anterola A."/>
            <person name="Aoki S."/>
            <person name="Ashton N."/>
            <person name="Barbazuk W.B."/>
            <person name="Barker E."/>
            <person name="Bennetzen J."/>
            <person name="Bezanilla M."/>
            <person name="Blankenship R."/>
            <person name="Cho S.H."/>
            <person name="Dutcher S."/>
            <person name="Estelle M."/>
            <person name="Fawcett J.A."/>
            <person name="Gundlach H."/>
            <person name="Hanada K."/>
            <person name="Heyl A."/>
            <person name="Hicks K.A."/>
            <person name="Hugh J."/>
            <person name="Lohr M."/>
            <person name="Mayer K."/>
            <person name="Melkozernov A."/>
            <person name="Murata T."/>
            <person name="Nelson D."/>
            <person name="Pils B."/>
            <person name="Prigge M."/>
            <person name="Reiss B."/>
            <person name="Renner T."/>
            <person name="Rombauts S."/>
            <person name="Rushton P."/>
            <person name="Sanderfoot A."/>
            <person name="Schween G."/>
            <person name="Shiu S.-H."/>
            <person name="Stueber K."/>
            <person name="Theodoulou F.L."/>
            <person name="Tu H."/>
            <person name="Van de Peer Y."/>
            <person name="Verrier P.J."/>
            <person name="Waters E."/>
            <person name="Wood A."/>
            <person name="Yang L."/>
            <person name="Cove D."/>
            <person name="Cuming A."/>
            <person name="Hasebe M."/>
            <person name="Lucas S."/>
            <person name="Mishler D.B."/>
            <person name="Reski R."/>
            <person name="Grigoriev I."/>
            <person name="Quatrano R.S."/>
            <person name="Boore J.L."/>
        </authorList>
    </citation>
    <scope>NUCLEOTIDE SEQUENCE [LARGE SCALE GENOMIC DNA]</scope>
    <source>
        <strain evidence="2 3">cv. Gransden 2004</strain>
    </source>
</reference>
<organism evidence="2 3">
    <name type="scientific">Physcomitrium patens</name>
    <name type="common">Spreading-leaved earth moss</name>
    <name type="synonym">Physcomitrella patens</name>
    <dbReference type="NCBI Taxonomy" id="3218"/>
    <lineage>
        <taxon>Eukaryota</taxon>
        <taxon>Viridiplantae</taxon>
        <taxon>Streptophyta</taxon>
        <taxon>Embryophyta</taxon>
        <taxon>Bryophyta</taxon>
        <taxon>Bryophytina</taxon>
        <taxon>Bryopsida</taxon>
        <taxon>Funariidae</taxon>
        <taxon>Funariales</taxon>
        <taxon>Funariaceae</taxon>
        <taxon>Physcomitrium</taxon>
    </lineage>
</organism>
<reference evidence="2" key="3">
    <citation type="submission" date="2020-12" db="UniProtKB">
        <authorList>
            <consortium name="EnsemblPlants"/>
        </authorList>
    </citation>
    <scope>IDENTIFICATION</scope>
</reference>
<dbReference type="InParanoid" id="A0A7I4FAM4"/>
<evidence type="ECO:0000313" key="2">
    <source>
        <dbReference type="EnsemblPlants" id="Pp3c19_8370V3.2"/>
    </source>
</evidence>
<dbReference type="AlphaFoldDB" id="A0A7I4FAM4"/>
<gene>
    <name evidence="2" type="primary">LOC112295818</name>
</gene>
<dbReference type="EMBL" id="ABEU02000019">
    <property type="status" value="NOT_ANNOTATED_CDS"/>
    <property type="molecule type" value="Genomic_DNA"/>
</dbReference>
<protein>
    <submittedName>
        <fullName evidence="2">Uncharacterized protein</fullName>
    </submittedName>
</protein>
<sequence>MQGTPSLNHRFRFHFRNNEDCRQAPPTVQDYVQLLHQGCDLRLLRERQRQRARGRERETDAHCLQLGEVKGGLLDPLPLKRVLAMEESGTEYLLPLQRNWKVKRQRGVAAGPGGSAEFSIGVRTSESAPCLEQNSVGLLTAHLPAALTLSSLHVTLHSTPAPFKFRNDTGRLSATSKEGKTDATVLPEASEPGERGVGPGVDRGATRT</sequence>
<accession>A0A7I4FAM4</accession>
<evidence type="ECO:0000313" key="3">
    <source>
        <dbReference type="Proteomes" id="UP000006727"/>
    </source>
</evidence>
<name>A0A7I4FAM4_PHYPA</name>
<keyword evidence="3" id="KW-1185">Reference proteome</keyword>
<feature type="region of interest" description="Disordered" evidence="1">
    <location>
        <begin position="165"/>
        <end position="208"/>
    </location>
</feature>
<proteinExistence type="predicted"/>
<dbReference type="EnsemblPlants" id="Pp3c19_8370V3.2">
    <property type="protein sequence ID" value="Pp3c19_8370V3.2"/>
    <property type="gene ID" value="Pp3c19_8370"/>
</dbReference>
<dbReference type="Proteomes" id="UP000006727">
    <property type="component" value="Chromosome 19"/>
</dbReference>
<dbReference type="Gramene" id="Pp3c19_8370V3.2">
    <property type="protein sequence ID" value="Pp3c19_8370V3.2"/>
    <property type="gene ID" value="Pp3c19_8370"/>
</dbReference>
<evidence type="ECO:0000256" key="1">
    <source>
        <dbReference type="SAM" id="MobiDB-lite"/>
    </source>
</evidence>
<reference evidence="2 3" key="2">
    <citation type="journal article" date="2018" name="Plant J.">
        <title>The Physcomitrella patens chromosome-scale assembly reveals moss genome structure and evolution.</title>
        <authorList>
            <person name="Lang D."/>
            <person name="Ullrich K.K."/>
            <person name="Murat F."/>
            <person name="Fuchs J."/>
            <person name="Jenkins J."/>
            <person name="Haas F.B."/>
            <person name="Piednoel M."/>
            <person name="Gundlach H."/>
            <person name="Van Bel M."/>
            <person name="Meyberg R."/>
            <person name="Vives C."/>
            <person name="Morata J."/>
            <person name="Symeonidi A."/>
            <person name="Hiss M."/>
            <person name="Muchero W."/>
            <person name="Kamisugi Y."/>
            <person name="Saleh O."/>
            <person name="Blanc G."/>
            <person name="Decker E.L."/>
            <person name="van Gessel N."/>
            <person name="Grimwood J."/>
            <person name="Hayes R.D."/>
            <person name="Graham S.W."/>
            <person name="Gunter L.E."/>
            <person name="McDaniel S.F."/>
            <person name="Hoernstein S.N.W."/>
            <person name="Larsson A."/>
            <person name="Li F.W."/>
            <person name="Perroud P.F."/>
            <person name="Phillips J."/>
            <person name="Ranjan P."/>
            <person name="Rokshar D.S."/>
            <person name="Rothfels C.J."/>
            <person name="Schneider L."/>
            <person name="Shu S."/>
            <person name="Stevenson D.W."/>
            <person name="Thummler F."/>
            <person name="Tillich M."/>
            <person name="Villarreal Aguilar J.C."/>
            <person name="Widiez T."/>
            <person name="Wong G.K."/>
            <person name="Wymore A."/>
            <person name="Zhang Y."/>
            <person name="Zimmer A.D."/>
            <person name="Quatrano R.S."/>
            <person name="Mayer K.F.X."/>
            <person name="Goodstein D."/>
            <person name="Casacuberta J.M."/>
            <person name="Vandepoele K."/>
            <person name="Reski R."/>
            <person name="Cuming A.C."/>
            <person name="Tuskan G.A."/>
            <person name="Maumus F."/>
            <person name="Salse J."/>
            <person name="Schmutz J."/>
            <person name="Rensing S.A."/>
        </authorList>
    </citation>
    <scope>NUCLEOTIDE SEQUENCE [LARGE SCALE GENOMIC DNA]</scope>
    <source>
        <strain evidence="2 3">cv. Gransden 2004</strain>
    </source>
</reference>